<feature type="transmembrane region" description="Helical" evidence="1">
    <location>
        <begin position="240"/>
        <end position="263"/>
    </location>
</feature>
<evidence type="ECO:0000313" key="2">
    <source>
        <dbReference type="EMBL" id="TDC34829.1"/>
    </source>
</evidence>
<dbReference type="RefSeq" id="WP_132401230.1">
    <property type="nucleotide sequence ID" value="NZ_SMKA01000005.1"/>
</dbReference>
<name>A0A4R4QHM7_9ACTN</name>
<organism evidence="2 3">
    <name type="scientific">Kribbella albertanoniae</name>
    <dbReference type="NCBI Taxonomy" id="1266829"/>
    <lineage>
        <taxon>Bacteria</taxon>
        <taxon>Bacillati</taxon>
        <taxon>Actinomycetota</taxon>
        <taxon>Actinomycetes</taxon>
        <taxon>Propionibacteriales</taxon>
        <taxon>Kribbellaceae</taxon>
        <taxon>Kribbella</taxon>
    </lineage>
</organism>
<dbReference type="EMBL" id="SMKA01000005">
    <property type="protein sequence ID" value="TDC34829.1"/>
    <property type="molecule type" value="Genomic_DNA"/>
</dbReference>
<accession>A0A4R4QHM7</accession>
<feature type="transmembrane region" description="Helical" evidence="1">
    <location>
        <begin position="345"/>
        <end position="369"/>
    </location>
</feature>
<keyword evidence="1" id="KW-0812">Transmembrane</keyword>
<sequence length="802" mass="86905">MLLAVASNSISVEHRDILKAGLSADRLLFLILSGQPATAASARDILTDISKLPISLQTTGLRWFTDNYRLDAELPQTIYEAIVLDGPAGLGGSLLDLMLLQVRHVAASLPERQTLAVFDKIWHLASAPLDPYDSNSRRPGASAALVDLAAQRPEIESHLTKLCATLSGPKRIVALDLLAQSVRSKGTESAASFMNINKTLMLSSHEAERFAKAADTSLRTAPKVSLPSPTRRFGEQITTFATGFALSVILVAAPAIVALIISTHRDIEWKWLAKISLAAMPLEGAIAIVALIATINVFTVQLSTQRLPGAVARVAGQPWHLAAAYIAALSLLSTSTYTPTPTPKIWPILQAALLIASVGWMAAAMFRIFHRTDPAEACKSYVDRHLRKWNRASSVFGSTQFWATHLWKGLDSLPSAGTGARHMVGHDILQIDAPTHGILLPKRRQALRVLSDPVFADGAHIQFNSQFGLIASAGDTIAYVKPPASQKLPMSLQKRLRKWLRPVDAGPLEEVSIQAVTLVSLALNSAKTGDVRLGEAIAEQASRILSEHLLRASTERSRLRAKHTRDDGGTHLGSGLSTVYPVSPVLRDVMTLLVSATSNSDDGVRKAADVVFNHCLSASGPEEQTPVIFIGRLSVADISQYRPDHLTTWLRRAGVTALRLRQREAFEMVVTRLREVARIPKFETLSVRSLSALCLAAVRLDPGQFRVAWNAISDWASTAKNPTEIVRLAMQVGAGAQESGAFTVAHTCARSIVDDGSLDVLKTLTDLDHVFSEAVTAQLMETDLGRIPTDTLERFRDYAAVL</sequence>
<keyword evidence="3" id="KW-1185">Reference proteome</keyword>
<dbReference type="OrthoDB" id="9817603at2"/>
<protein>
    <submittedName>
        <fullName evidence="2">Uncharacterized protein</fullName>
    </submittedName>
</protein>
<keyword evidence="1" id="KW-1133">Transmembrane helix</keyword>
<evidence type="ECO:0000256" key="1">
    <source>
        <dbReference type="SAM" id="Phobius"/>
    </source>
</evidence>
<gene>
    <name evidence="2" type="ORF">E1261_02685</name>
</gene>
<dbReference type="Proteomes" id="UP000295075">
    <property type="component" value="Unassembled WGS sequence"/>
</dbReference>
<feature type="transmembrane region" description="Helical" evidence="1">
    <location>
        <begin position="275"/>
        <end position="299"/>
    </location>
</feature>
<dbReference type="AlphaFoldDB" id="A0A4R4QHM7"/>
<proteinExistence type="predicted"/>
<feature type="transmembrane region" description="Helical" evidence="1">
    <location>
        <begin position="319"/>
        <end position="338"/>
    </location>
</feature>
<reference evidence="2 3" key="1">
    <citation type="submission" date="2019-03" db="EMBL/GenBank/DDBJ databases">
        <title>Draft genome sequences of novel Actinobacteria.</title>
        <authorList>
            <person name="Sahin N."/>
            <person name="Ay H."/>
            <person name="Saygin H."/>
        </authorList>
    </citation>
    <scope>NUCLEOTIDE SEQUENCE [LARGE SCALE GENOMIC DNA]</scope>
    <source>
        <strain evidence="2 3">JCM 30547</strain>
    </source>
</reference>
<evidence type="ECO:0000313" key="3">
    <source>
        <dbReference type="Proteomes" id="UP000295075"/>
    </source>
</evidence>
<comment type="caution">
    <text evidence="2">The sequence shown here is derived from an EMBL/GenBank/DDBJ whole genome shotgun (WGS) entry which is preliminary data.</text>
</comment>
<keyword evidence="1" id="KW-0472">Membrane</keyword>